<proteinExistence type="predicted"/>
<dbReference type="Pfam" id="PF05685">
    <property type="entry name" value="Uma2"/>
    <property type="match status" value="1"/>
</dbReference>
<dbReference type="AlphaFoldDB" id="A0A084SKX3"/>
<accession>A0A084SKX3</accession>
<evidence type="ECO:0000313" key="2">
    <source>
        <dbReference type="EMBL" id="KFA89108.1"/>
    </source>
</evidence>
<dbReference type="EMBL" id="JPMI01000262">
    <property type="protein sequence ID" value="KFA89108.1"/>
    <property type="molecule type" value="Genomic_DNA"/>
</dbReference>
<dbReference type="CDD" id="cd06260">
    <property type="entry name" value="DUF820-like"/>
    <property type="match status" value="1"/>
</dbReference>
<dbReference type="Gene3D" id="3.90.1570.10">
    <property type="entry name" value="tt1808, chain A"/>
    <property type="match status" value="1"/>
</dbReference>
<dbReference type="PANTHER" id="PTHR34107">
    <property type="entry name" value="SLL0198 PROTEIN-RELATED"/>
    <property type="match status" value="1"/>
</dbReference>
<reference evidence="2 3" key="1">
    <citation type="submission" date="2014-07" db="EMBL/GenBank/DDBJ databases">
        <title>Draft Genome Sequence of Gephyronic Acid Producer, Cystobacter violaceus Strain Cb vi76.</title>
        <authorList>
            <person name="Stevens D.C."/>
            <person name="Young J."/>
            <person name="Carmichael R."/>
            <person name="Tan J."/>
            <person name="Taylor R.E."/>
        </authorList>
    </citation>
    <scope>NUCLEOTIDE SEQUENCE [LARGE SCALE GENOMIC DNA]</scope>
    <source>
        <strain evidence="2 3">Cb vi76</strain>
    </source>
</reference>
<protein>
    <recommendedName>
        <fullName evidence="1">Putative restriction endonuclease domain-containing protein</fullName>
    </recommendedName>
</protein>
<dbReference type="PANTHER" id="PTHR34107:SF4">
    <property type="entry name" value="SLL1222 PROTEIN"/>
    <property type="match status" value="1"/>
</dbReference>
<organism evidence="2 3">
    <name type="scientific">Archangium violaceum Cb vi76</name>
    <dbReference type="NCBI Taxonomy" id="1406225"/>
    <lineage>
        <taxon>Bacteria</taxon>
        <taxon>Pseudomonadati</taxon>
        <taxon>Myxococcota</taxon>
        <taxon>Myxococcia</taxon>
        <taxon>Myxococcales</taxon>
        <taxon>Cystobacterineae</taxon>
        <taxon>Archangiaceae</taxon>
        <taxon>Archangium</taxon>
    </lineage>
</organism>
<gene>
    <name evidence="2" type="ORF">Q664_37070</name>
</gene>
<dbReference type="Proteomes" id="UP000028547">
    <property type="component" value="Unassembled WGS sequence"/>
</dbReference>
<feature type="domain" description="Putative restriction endonuclease" evidence="1">
    <location>
        <begin position="14"/>
        <end position="184"/>
    </location>
</feature>
<dbReference type="InterPro" id="IPR011335">
    <property type="entry name" value="Restrct_endonuc-II-like"/>
</dbReference>
<evidence type="ECO:0000259" key="1">
    <source>
        <dbReference type="Pfam" id="PF05685"/>
    </source>
</evidence>
<evidence type="ECO:0000313" key="3">
    <source>
        <dbReference type="Proteomes" id="UP000028547"/>
    </source>
</evidence>
<dbReference type="SUPFAM" id="SSF52980">
    <property type="entry name" value="Restriction endonuclease-like"/>
    <property type="match status" value="1"/>
</dbReference>
<dbReference type="InterPro" id="IPR008538">
    <property type="entry name" value="Uma2"/>
</dbReference>
<comment type="caution">
    <text evidence="2">The sequence shown here is derived from an EMBL/GenBank/DDBJ whole genome shotgun (WGS) entry which is preliminary data.</text>
</comment>
<sequence length="196" mass="22109">MAEPMTVTVKKPATYQDLCALPETVVGELVAGELVASPRPANRHAGATTTLVGELSGPFQWGRGGPGGWWIFHEPELHLGSDILVPDLAGWRRTRMPVYPDEPFFTLAPDWVCEALSPSTASFDRVKKMPVYMREQVGHVWLIEPVNRTLEVFRREHDRWVLAGNYAGDQLIRAEPFEAMELSLEMLWYPSRLPAR</sequence>
<name>A0A084SKX3_9BACT</name>
<dbReference type="InterPro" id="IPR012296">
    <property type="entry name" value="Nuclease_put_TT1808"/>
</dbReference>